<dbReference type="PANTHER" id="PTHR42760">
    <property type="entry name" value="SHORT-CHAIN DEHYDROGENASES/REDUCTASES FAMILY MEMBER"/>
    <property type="match status" value="1"/>
</dbReference>
<dbReference type="PANTHER" id="PTHR42760:SF37">
    <property type="entry name" value="CLAVALDEHYDE DEHYDROGENASE"/>
    <property type="match status" value="1"/>
</dbReference>
<dbReference type="Proteomes" id="UP000284751">
    <property type="component" value="Unassembled WGS sequence"/>
</dbReference>
<name>A0A412B068_9FIRM</name>
<dbReference type="GO" id="GO:0008206">
    <property type="term" value="P:bile acid metabolic process"/>
    <property type="evidence" value="ECO:0007669"/>
    <property type="project" value="UniProtKB-ARBA"/>
</dbReference>
<evidence type="ECO:0000313" key="5">
    <source>
        <dbReference type="Proteomes" id="UP000284751"/>
    </source>
</evidence>
<accession>A0A412B068</accession>
<sequence>MEKLLVGKTAIVTGAARGIGKAVALKFAREGADVVMLDILEKELKESKAEVEAFGTKVEAIAADLTAESLVIDTVDTVVRKFGTVDILMNCAGISQEMPLNEMSMETFDKIMVVNLRSVVLMIKAVLPIMIQNKCGNICSIASGAALRGLPGSSAYSASKAALLCLSQALGDEQRPNGIRVNVICPGPVDTEMFQKSAAREFILKAGGDLFSPDTVANGALFLVSELSQGVSSQVLTMRGFNRW</sequence>
<dbReference type="PRINTS" id="PR00081">
    <property type="entry name" value="GDHRDH"/>
</dbReference>
<gene>
    <name evidence="4" type="ORF">DWY99_02975</name>
</gene>
<dbReference type="Gene3D" id="3.40.50.720">
    <property type="entry name" value="NAD(P)-binding Rossmann-like Domain"/>
    <property type="match status" value="1"/>
</dbReference>
<reference evidence="4 5" key="1">
    <citation type="submission" date="2018-08" db="EMBL/GenBank/DDBJ databases">
        <title>A genome reference for cultivated species of the human gut microbiota.</title>
        <authorList>
            <person name="Zou Y."/>
            <person name="Xue W."/>
            <person name="Luo G."/>
        </authorList>
    </citation>
    <scope>NUCLEOTIDE SEQUENCE [LARGE SCALE GENOMIC DNA]</scope>
    <source>
        <strain evidence="4 5">AF28-26</strain>
    </source>
</reference>
<dbReference type="SUPFAM" id="SSF51735">
    <property type="entry name" value="NAD(P)-binding Rossmann-fold domains"/>
    <property type="match status" value="1"/>
</dbReference>
<evidence type="ECO:0000256" key="2">
    <source>
        <dbReference type="ARBA" id="ARBA00023002"/>
    </source>
</evidence>
<evidence type="ECO:0000256" key="3">
    <source>
        <dbReference type="RuleBase" id="RU000363"/>
    </source>
</evidence>
<dbReference type="AlphaFoldDB" id="A0A412B068"/>
<dbReference type="PIRSF" id="PIRSF000126">
    <property type="entry name" value="11-beta-HSD1"/>
    <property type="match status" value="1"/>
</dbReference>
<dbReference type="PROSITE" id="PS00061">
    <property type="entry name" value="ADH_SHORT"/>
    <property type="match status" value="1"/>
</dbReference>
<protein>
    <submittedName>
        <fullName evidence="4">SDR family NAD(P)-dependent oxidoreductase</fullName>
    </submittedName>
</protein>
<organism evidence="4 5">
    <name type="scientific">[Clostridium] leptum</name>
    <dbReference type="NCBI Taxonomy" id="1535"/>
    <lineage>
        <taxon>Bacteria</taxon>
        <taxon>Bacillati</taxon>
        <taxon>Bacillota</taxon>
        <taxon>Clostridia</taxon>
        <taxon>Eubacteriales</taxon>
        <taxon>Oscillospiraceae</taxon>
        <taxon>Oscillospiraceae incertae sedis</taxon>
    </lineage>
</organism>
<dbReference type="InterPro" id="IPR036291">
    <property type="entry name" value="NAD(P)-bd_dom_sf"/>
</dbReference>
<dbReference type="Pfam" id="PF00106">
    <property type="entry name" value="adh_short"/>
    <property type="match status" value="1"/>
</dbReference>
<dbReference type="FunFam" id="3.40.50.720:FF:000084">
    <property type="entry name" value="Short-chain dehydrogenase reductase"/>
    <property type="match status" value="1"/>
</dbReference>
<comment type="similarity">
    <text evidence="1 3">Belongs to the short-chain dehydrogenases/reductases (SDR) family.</text>
</comment>
<dbReference type="GO" id="GO:0016616">
    <property type="term" value="F:oxidoreductase activity, acting on the CH-OH group of donors, NAD or NADP as acceptor"/>
    <property type="evidence" value="ECO:0007669"/>
    <property type="project" value="TreeGrafter"/>
</dbReference>
<dbReference type="PRINTS" id="PR00080">
    <property type="entry name" value="SDRFAMILY"/>
</dbReference>
<evidence type="ECO:0000313" key="4">
    <source>
        <dbReference type="EMBL" id="RGQ43372.1"/>
    </source>
</evidence>
<dbReference type="InterPro" id="IPR002347">
    <property type="entry name" value="SDR_fam"/>
</dbReference>
<keyword evidence="2" id="KW-0560">Oxidoreductase</keyword>
<dbReference type="EMBL" id="QRTC01000006">
    <property type="protein sequence ID" value="RGQ43372.1"/>
    <property type="molecule type" value="Genomic_DNA"/>
</dbReference>
<dbReference type="CDD" id="cd05233">
    <property type="entry name" value="SDR_c"/>
    <property type="match status" value="1"/>
</dbReference>
<dbReference type="InterPro" id="IPR020904">
    <property type="entry name" value="Sc_DH/Rdtase_CS"/>
</dbReference>
<evidence type="ECO:0000256" key="1">
    <source>
        <dbReference type="ARBA" id="ARBA00006484"/>
    </source>
</evidence>
<comment type="caution">
    <text evidence="4">The sequence shown here is derived from an EMBL/GenBank/DDBJ whole genome shotgun (WGS) entry which is preliminary data.</text>
</comment>
<proteinExistence type="inferred from homology"/>